<feature type="coiled-coil region" evidence="2">
    <location>
        <begin position="126"/>
        <end position="153"/>
    </location>
</feature>
<dbReference type="PANTHER" id="PTHR31088">
    <property type="entry name" value="MEMBRANE-ASSOCIATED PROTEIN VIPP1, CHLOROPLASTIC"/>
    <property type="match status" value="1"/>
</dbReference>
<reference evidence="3" key="1">
    <citation type="journal article" date="2020" name="mSystems">
        <title>Genome- and Community-Level Interaction Insights into Carbon Utilization and Element Cycling Functions of Hydrothermarchaeota in Hydrothermal Sediment.</title>
        <authorList>
            <person name="Zhou Z."/>
            <person name="Liu Y."/>
            <person name="Xu W."/>
            <person name="Pan J."/>
            <person name="Luo Z.H."/>
            <person name="Li M."/>
        </authorList>
    </citation>
    <scope>NUCLEOTIDE SEQUENCE [LARGE SCALE GENOMIC DNA]</scope>
    <source>
        <strain evidence="3">SpSt-374</strain>
    </source>
</reference>
<comment type="similarity">
    <text evidence="1">Belongs to the PspA/Vipp/IM30 family.</text>
</comment>
<dbReference type="PANTHER" id="PTHR31088:SF6">
    <property type="entry name" value="PHAGE SHOCK PROTEIN A"/>
    <property type="match status" value="1"/>
</dbReference>
<name>A0A7C3ZNI0_9CYAN</name>
<comment type="caution">
    <text evidence="3">The sequence shown here is derived from an EMBL/GenBank/DDBJ whole genome shotgun (WGS) entry which is preliminary data.</text>
</comment>
<dbReference type="AlphaFoldDB" id="A0A7C3ZNI0"/>
<accession>A0A7C3ZNI0</accession>
<protein>
    <submittedName>
        <fullName evidence="3">PspA/IM30 family protein</fullName>
    </submittedName>
</protein>
<keyword evidence="2" id="KW-0175">Coiled coil</keyword>
<feature type="coiled-coil region" evidence="2">
    <location>
        <begin position="37"/>
        <end position="92"/>
    </location>
</feature>
<sequence>MKKFIYWLMGETAGRTIIGTWNWLWGMPVESGGKVAVATAEEALRDMQASVQKLSEAVAIQVAAYQKAKQKYEAKAQEMQTLERQAITAQKHGNQEAARLAMSKVIQIEQLLPQLETQVKQAETYVNASQEKLQRERLKLEAYKADMQNMKDITEINEALATMAKVNSDLNIDSARSQFEAAKSAVERRHLQQQALAELSENPAEKLQADLEKMTLDDAVSQRLQMLESSTEQTK</sequence>
<dbReference type="InterPro" id="IPR007157">
    <property type="entry name" value="PspA_VIPP1"/>
</dbReference>
<dbReference type="EMBL" id="DSPX01000257">
    <property type="protein sequence ID" value="HGG03783.1"/>
    <property type="molecule type" value="Genomic_DNA"/>
</dbReference>
<dbReference type="Pfam" id="PF04012">
    <property type="entry name" value="PspA_IM30"/>
    <property type="match status" value="1"/>
</dbReference>
<gene>
    <name evidence="3" type="ORF">ENR15_24890</name>
</gene>
<proteinExistence type="inferred from homology"/>
<evidence type="ECO:0000256" key="2">
    <source>
        <dbReference type="SAM" id="Coils"/>
    </source>
</evidence>
<evidence type="ECO:0000256" key="1">
    <source>
        <dbReference type="ARBA" id="ARBA00043985"/>
    </source>
</evidence>
<organism evidence="3">
    <name type="scientific">Planktothricoides sp. SpSt-374</name>
    <dbReference type="NCBI Taxonomy" id="2282167"/>
    <lineage>
        <taxon>Bacteria</taxon>
        <taxon>Bacillati</taxon>
        <taxon>Cyanobacteriota</taxon>
        <taxon>Cyanophyceae</taxon>
        <taxon>Oscillatoriophycideae</taxon>
        <taxon>Oscillatoriales</taxon>
        <taxon>Oscillatoriaceae</taxon>
        <taxon>Planktothricoides</taxon>
    </lineage>
</organism>
<evidence type="ECO:0000313" key="3">
    <source>
        <dbReference type="EMBL" id="HGG03783.1"/>
    </source>
</evidence>